<feature type="transmembrane region" description="Helical" evidence="1">
    <location>
        <begin position="36"/>
        <end position="60"/>
    </location>
</feature>
<evidence type="ECO:0000313" key="3">
    <source>
        <dbReference type="Proteomes" id="UP001470230"/>
    </source>
</evidence>
<accession>A0ABR2H0L2</accession>
<keyword evidence="1" id="KW-1133">Transmembrane helix</keyword>
<sequence length="76" mass="8709">MKLEKHKLLFASFKVNSQDFDVKETKQTNSSKKVDYSLVIIFTVAAVFSIVALVVITTLIRNKKEKYEENNEIITA</sequence>
<reference evidence="2 3" key="1">
    <citation type="submission" date="2024-04" db="EMBL/GenBank/DDBJ databases">
        <title>Tritrichomonas musculus Genome.</title>
        <authorList>
            <person name="Alves-Ferreira E."/>
            <person name="Grigg M."/>
            <person name="Lorenzi H."/>
            <person name="Galac M."/>
        </authorList>
    </citation>
    <scope>NUCLEOTIDE SEQUENCE [LARGE SCALE GENOMIC DNA]</scope>
    <source>
        <strain evidence="2 3">EAF2021</strain>
    </source>
</reference>
<dbReference type="Proteomes" id="UP001470230">
    <property type="component" value="Unassembled WGS sequence"/>
</dbReference>
<organism evidence="2 3">
    <name type="scientific">Tritrichomonas musculus</name>
    <dbReference type="NCBI Taxonomy" id="1915356"/>
    <lineage>
        <taxon>Eukaryota</taxon>
        <taxon>Metamonada</taxon>
        <taxon>Parabasalia</taxon>
        <taxon>Tritrichomonadida</taxon>
        <taxon>Tritrichomonadidae</taxon>
        <taxon>Tritrichomonas</taxon>
    </lineage>
</organism>
<gene>
    <name evidence="2" type="ORF">M9Y10_032104</name>
</gene>
<proteinExistence type="predicted"/>
<name>A0ABR2H0L2_9EUKA</name>
<comment type="caution">
    <text evidence="2">The sequence shown here is derived from an EMBL/GenBank/DDBJ whole genome shotgun (WGS) entry which is preliminary data.</text>
</comment>
<evidence type="ECO:0000256" key="1">
    <source>
        <dbReference type="SAM" id="Phobius"/>
    </source>
</evidence>
<keyword evidence="1" id="KW-0812">Transmembrane</keyword>
<keyword evidence="3" id="KW-1185">Reference proteome</keyword>
<protein>
    <submittedName>
        <fullName evidence="2">Uncharacterized protein</fullName>
    </submittedName>
</protein>
<evidence type="ECO:0000313" key="2">
    <source>
        <dbReference type="EMBL" id="KAK8839177.1"/>
    </source>
</evidence>
<dbReference type="EMBL" id="JAPFFF010000052">
    <property type="protein sequence ID" value="KAK8839177.1"/>
    <property type="molecule type" value="Genomic_DNA"/>
</dbReference>
<keyword evidence="1" id="KW-0472">Membrane</keyword>